<dbReference type="Pfam" id="PF25156">
    <property type="entry name" value="PNGase_A_C"/>
    <property type="match status" value="1"/>
</dbReference>
<dbReference type="AlphaFoldDB" id="A0A9P4SDM9"/>
<dbReference type="EMBL" id="MU006092">
    <property type="protein sequence ID" value="KAF2840826.1"/>
    <property type="molecule type" value="Genomic_DNA"/>
</dbReference>
<proteinExistence type="predicted"/>
<gene>
    <name evidence="2" type="ORF">M501DRAFT_1014822</name>
</gene>
<name>A0A9P4SDM9_9PEZI</name>
<dbReference type="OrthoDB" id="1612078at2759"/>
<evidence type="ECO:0000313" key="3">
    <source>
        <dbReference type="Proteomes" id="UP000799429"/>
    </source>
</evidence>
<dbReference type="InterPro" id="IPR021102">
    <property type="entry name" value="PNGase_A"/>
</dbReference>
<organism evidence="2 3">
    <name type="scientific">Patellaria atrata CBS 101060</name>
    <dbReference type="NCBI Taxonomy" id="1346257"/>
    <lineage>
        <taxon>Eukaryota</taxon>
        <taxon>Fungi</taxon>
        <taxon>Dikarya</taxon>
        <taxon>Ascomycota</taxon>
        <taxon>Pezizomycotina</taxon>
        <taxon>Dothideomycetes</taxon>
        <taxon>Dothideomycetes incertae sedis</taxon>
        <taxon>Patellariales</taxon>
        <taxon>Patellariaceae</taxon>
        <taxon>Patellaria</taxon>
    </lineage>
</organism>
<sequence length="834" mass="92018">MGGNNGAIVDGYGYLSLQGALDVARNSEGGVDPNITAFLERAIHDVWGRLSAAPETYILSKDEFALFNFYRQRFSTSPLAQRAVQRFWDSYQGKEFAVNETALFAQLPSGTDMELSPSTRPLGLDDAICDGELKFRKPTGTKRWFRSLLMGGFEDRSRVYGREMSRTRDEKSDSPGKEINSLSMIRLLKASRLLICSMLVLITFRYSLTFCNATGLTHLNAFSSRSLVRNAVALSVPLLEVFMVSNPVPTPVDTPCEQIIMVHVFAYSYGKPFIGPYDPPSCQFNRVILNFTVTSAGRQFDRLGLMYLNDTEIFRTSTAEPTATGIEWTYMKDVSNYLSLFKQSQKIIFDLGNLIDDTYTAPFNTTLTAIFLHEEGLPQPADLILPVSSRQSASDGPSAFNIPHDTAINTLTLPQNLKRAVFTISASGQSTEEFWWSNVPSSNAQTFADTTTLYGYSPFREVQLFVDGTLAGVQWPFPVIFTGGIVPGFWRPIVGIDAFDLLEDEIDLTPLLPLLCDGGEHSFEIRVVGINDDGQGNGTLSKSVGDYWVVTGKLFLWFDEPGFITTGSQPTFSSPSPTLHISSVVRSSTNGTNETLTYSVEVQRTFSVESTISTSEGSIPVSWRQTLFYSNGGELHDKGYVQTVEQQTNGNDVSSRGYARTFNYPLWVYSSYWEDAASGNFSIDAALDRGKKVQIRGDSVFPNGLQPYLTTNPAGHTFAGSSSDNRQNGTAFYLAVPSRGRSYSWGATEQDFSFSGVKASESLNSQVGAFSKGDEELYHRHALAVNGTVVEDEESPIMQPQSPRLAELRNVEGFGRLDVMSLLGRGPAHPSRQV</sequence>
<dbReference type="Pfam" id="PF12222">
    <property type="entry name" value="PNGaseA"/>
    <property type="match status" value="1"/>
</dbReference>
<dbReference type="PANTHER" id="PTHR31104">
    <property type="entry name" value="PEPTIDE-N4-(N-ACETYL-BETA-GLUCOSAMINYL)ASPARAGINE AMIDASE A PROTEIN"/>
    <property type="match status" value="1"/>
</dbReference>
<protein>
    <recommendedName>
        <fullName evidence="1">Peptide N-acetyl-beta-D-glucosaminyl asparaginase amidase A N-terminal domain-containing protein</fullName>
    </recommendedName>
</protein>
<evidence type="ECO:0000313" key="2">
    <source>
        <dbReference type="EMBL" id="KAF2840826.1"/>
    </source>
</evidence>
<comment type="caution">
    <text evidence="2">The sequence shown here is derived from an EMBL/GenBank/DDBJ whole genome shotgun (WGS) entry which is preliminary data.</text>
</comment>
<dbReference type="InterPro" id="IPR056948">
    <property type="entry name" value="PNGaseA_N"/>
</dbReference>
<accession>A0A9P4SDM9</accession>
<dbReference type="Proteomes" id="UP000799429">
    <property type="component" value="Unassembled WGS sequence"/>
</dbReference>
<keyword evidence="3" id="KW-1185">Reference proteome</keyword>
<evidence type="ECO:0000259" key="1">
    <source>
        <dbReference type="Pfam" id="PF12222"/>
    </source>
</evidence>
<feature type="domain" description="Peptide N-acetyl-beta-D-glucosaminyl asparaginase amidase A N-terminal" evidence="1">
    <location>
        <begin position="254"/>
        <end position="562"/>
    </location>
</feature>
<reference evidence="2" key="1">
    <citation type="journal article" date="2020" name="Stud. Mycol.">
        <title>101 Dothideomycetes genomes: a test case for predicting lifestyles and emergence of pathogens.</title>
        <authorList>
            <person name="Haridas S."/>
            <person name="Albert R."/>
            <person name="Binder M."/>
            <person name="Bloem J."/>
            <person name="Labutti K."/>
            <person name="Salamov A."/>
            <person name="Andreopoulos B."/>
            <person name="Baker S."/>
            <person name="Barry K."/>
            <person name="Bills G."/>
            <person name="Bluhm B."/>
            <person name="Cannon C."/>
            <person name="Castanera R."/>
            <person name="Culley D."/>
            <person name="Daum C."/>
            <person name="Ezra D."/>
            <person name="Gonzalez J."/>
            <person name="Henrissat B."/>
            <person name="Kuo A."/>
            <person name="Liang C."/>
            <person name="Lipzen A."/>
            <person name="Lutzoni F."/>
            <person name="Magnuson J."/>
            <person name="Mondo S."/>
            <person name="Nolan M."/>
            <person name="Ohm R."/>
            <person name="Pangilinan J."/>
            <person name="Park H.-J."/>
            <person name="Ramirez L."/>
            <person name="Alfaro M."/>
            <person name="Sun H."/>
            <person name="Tritt A."/>
            <person name="Yoshinaga Y."/>
            <person name="Zwiers L.-H."/>
            <person name="Turgeon B."/>
            <person name="Goodwin S."/>
            <person name="Spatafora J."/>
            <person name="Crous P."/>
            <person name="Grigoriev I."/>
        </authorList>
    </citation>
    <scope>NUCLEOTIDE SEQUENCE</scope>
    <source>
        <strain evidence="2">CBS 101060</strain>
    </source>
</reference>